<dbReference type="PROSITE" id="PS51354">
    <property type="entry name" value="GLUTAREDOXIN_2"/>
    <property type="match status" value="1"/>
</dbReference>
<protein>
    <recommendedName>
        <fullName evidence="3">Glutaredoxin domain-containing protein</fullName>
    </recommendedName>
</protein>
<feature type="compositionally biased region" description="Basic and acidic residues" evidence="2">
    <location>
        <begin position="143"/>
        <end position="184"/>
    </location>
</feature>
<evidence type="ECO:0000259" key="3">
    <source>
        <dbReference type="Pfam" id="PF00462"/>
    </source>
</evidence>
<feature type="compositionally biased region" description="Basic and acidic residues" evidence="2">
    <location>
        <begin position="277"/>
        <end position="298"/>
    </location>
</feature>
<feature type="domain" description="Glutaredoxin" evidence="3">
    <location>
        <begin position="339"/>
        <end position="404"/>
    </location>
</feature>
<comment type="similarity">
    <text evidence="1">Belongs to the glutaredoxin family. Monothiol subfamily.</text>
</comment>
<dbReference type="InterPro" id="IPR036249">
    <property type="entry name" value="Thioredoxin-like_sf"/>
</dbReference>
<dbReference type="AlphaFoldDB" id="A0A6G1GVS3"/>
<feature type="compositionally biased region" description="Basic and acidic residues" evidence="2">
    <location>
        <begin position="64"/>
        <end position="94"/>
    </location>
</feature>
<dbReference type="InterPro" id="IPR011899">
    <property type="entry name" value="Glutaredoxin_euk/vir"/>
</dbReference>
<dbReference type="SUPFAM" id="SSF52833">
    <property type="entry name" value="Thioredoxin-like"/>
    <property type="match status" value="1"/>
</dbReference>
<sequence>MPSGGPLHFRRRLKIVGLLVLLAFIITLYISSSARQTRSSEFYSRTKDALRQKHGAQQPLQQHQQEDLSGDARIREEARVAAAEKAKARAKEQVEGMMPKPGASDDEEESQGAREEIEEKPETREEQLDREKITKQSLQNAADEAKRKANEKADFRNLKGDWKEEVKKDKAKSDREEAEKDGGHQHGVGSLGEADVEDEVKAPEKKTKKGETGDEDAEKPSKKAKADKEEGGKSVAGRKTMGDKKDKGDKIVEKVVKEGEKVVDGVAKEGANVEKGLKDKVQPIEEKSTKEKGEKSVKPDGPAKGAKGDQVPMKEQKQETEEEHKVEVEFNDILKRSPIIIFSKSYCPYSKRAKNILLQKYKITPAPYVVELDEHELGVQLQASLADSTGRRTVPNILVNGKSIGGGDDVEMLHEQGKLAALLKNLGGKRVMEVSAVSEDVI</sequence>
<dbReference type="OrthoDB" id="423313at2759"/>
<feature type="region of interest" description="Disordered" evidence="2">
    <location>
        <begin position="45"/>
        <end position="251"/>
    </location>
</feature>
<dbReference type="NCBIfam" id="TIGR02180">
    <property type="entry name" value="GRX_euk"/>
    <property type="match status" value="1"/>
</dbReference>
<dbReference type="InterPro" id="IPR002109">
    <property type="entry name" value="Glutaredoxin"/>
</dbReference>
<reference evidence="4" key="1">
    <citation type="journal article" date="2020" name="Stud. Mycol.">
        <title>101 Dothideomycetes genomes: a test case for predicting lifestyles and emergence of pathogens.</title>
        <authorList>
            <person name="Haridas S."/>
            <person name="Albert R."/>
            <person name="Binder M."/>
            <person name="Bloem J."/>
            <person name="Labutti K."/>
            <person name="Salamov A."/>
            <person name="Andreopoulos B."/>
            <person name="Baker S."/>
            <person name="Barry K."/>
            <person name="Bills G."/>
            <person name="Bluhm B."/>
            <person name="Cannon C."/>
            <person name="Castanera R."/>
            <person name="Culley D."/>
            <person name="Daum C."/>
            <person name="Ezra D."/>
            <person name="Gonzalez J."/>
            <person name="Henrissat B."/>
            <person name="Kuo A."/>
            <person name="Liang C."/>
            <person name="Lipzen A."/>
            <person name="Lutzoni F."/>
            <person name="Magnuson J."/>
            <person name="Mondo S."/>
            <person name="Nolan M."/>
            <person name="Ohm R."/>
            <person name="Pangilinan J."/>
            <person name="Park H.-J."/>
            <person name="Ramirez L."/>
            <person name="Alfaro M."/>
            <person name="Sun H."/>
            <person name="Tritt A."/>
            <person name="Yoshinaga Y."/>
            <person name="Zwiers L.-H."/>
            <person name="Turgeon B."/>
            <person name="Goodwin S."/>
            <person name="Spatafora J."/>
            <person name="Crous P."/>
            <person name="Grigoriev I."/>
        </authorList>
    </citation>
    <scope>NUCLEOTIDE SEQUENCE</scope>
    <source>
        <strain evidence="4">CBS 113979</strain>
    </source>
</reference>
<feature type="compositionally biased region" description="Basic and acidic residues" evidence="2">
    <location>
        <begin position="111"/>
        <end position="134"/>
    </location>
</feature>
<dbReference type="Gene3D" id="3.40.30.10">
    <property type="entry name" value="Glutaredoxin"/>
    <property type="match status" value="1"/>
</dbReference>
<gene>
    <name evidence="4" type="ORF">K402DRAFT_464701</name>
</gene>
<evidence type="ECO:0000313" key="4">
    <source>
        <dbReference type="EMBL" id="KAF1985056.1"/>
    </source>
</evidence>
<dbReference type="GO" id="GO:0000324">
    <property type="term" value="C:fungal-type vacuole"/>
    <property type="evidence" value="ECO:0007669"/>
    <property type="project" value="TreeGrafter"/>
</dbReference>
<organism evidence="4 5">
    <name type="scientific">Aulographum hederae CBS 113979</name>
    <dbReference type="NCBI Taxonomy" id="1176131"/>
    <lineage>
        <taxon>Eukaryota</taxon>
        <taxon>Fungi</taxon>
        <taxon>Dikarya</taxon>
        <taxon>Ascomycota</taxon>
        <taxon>Pezizomycotina</taxon>
        <taxon>Dothideomycetes</taxon>
        <taxon>Pleosporomycetidae</taxon>
        <taxon>Aulographales</taxon>
        <taxon>Aulographaceae</taxon>
    </lineage>
</organism>
<dbReference type="GO" id="GO:0034599">
    <property type="term" value="P:cellular response to oxidative stress"/>
    <property type="evidence" value="ECO:0007669"/>
    <property type="project" value="TreeGrafter"/>
</dbReference>
<keyword evidence="5" id="KW-1185">Reference proteome</keyword>
<dbReference type="GO" id="GO:0004362">
    <property type="term" value="F:glutathione-disulfide reductase (NADPH) activity"/>
    <property type="evidence" value="ECO:0007669"/>
    <property type="project" value="UniProtKB-ARBA"/>
</dbReference>
<dbReference type="PANTHER" id="PTHR45694:SF5">
    <property type="entry name" value="GLUTAREDOXIN 2"/>
    <property type="match status" value="1"/>
</dbReference>
<dbReference type="PRINTS" id="PR00160">
    <property type="entry name" value="GLUTAREDOXIN"/>
</dbReference>
<accession>A0A6G1GVS3</accession>
<dbReference type="Proteomes" id="UP000800041">
    <property type="component" value="Unassembled WGS sequence"/>
</dbReference>
<evidence type="ECO:0000313" key="5">
    <source>
        <dbReference type="Proteomes" id="UP000800041"/>
    </source>
</evidence>
<evidence type="ECO:0000256" key="1">
    <source>
        <dbReference type="ARBA" id="ARBA00009630"/>
    </source>
</evidence>
<feature type="compositionally biased region" description="Basic and acidic residues" evidence="2">
    <location>
        <begin position="240"/>
        <end position="251"/>
    </location>
</feature>
<evidence type="ECO:0000256" key="2">
    <source>
        <dbReference type="SAM" id="MobiDB-lite"/>
    </source>
</evidence>
<dbReference type="FunFam" id="3.40.30.10:FF:000093">
    <property type="entry name" value="Glutaredoxin 2"/>
    <property type="match status" value="1"/>
</dbReference>
<name>A0A6G1GVS3_9PEZI</name>
<dbReference type="CDD" id="cd03419">
    <property type="entry name" value="GRX_GRXh_1_2_like"/>
    <property type="match status" value="1"/>
</dbReference>
<dbReference type="GO" id="GO:0005801">
    <property type="term" value="C:cis-Golgi network"/>
    <property type="evidence" value="ECO:0007669"/>
    <property type="project" value="UniProtKB-ARBA"/>
</dbReference>
<dbReference type="InterPro" id="IPR014025">
    <property type="entry name" value="Glutaredoxin_subgr"/>
</dbReference>
<feature type="compositionally biased region" description="Basic and acidic residues" evidence="2">
    <location>
        <begin position="312"/>
        <end position="324"/>
    </location>
</feature>
<dbReference type="Pfam" id="PF00462">
    <property type="entry name" value="Glutaredoxin"/>
    <property type="match status" value="1"/>
</dbReference>
<feature type="compositionally biased region" description="Basic and acidic residues" evidence="2">
    <location>
        <begin position="199"/>
        <end position="232"/>
    </location>
</feature>
<dbReference type="GO" id="GO:0005796">
    <property type="term" value="C:Golgi lumen"/>
    <property type="evidence" value="ECO:0007669"/>
    <property type="project" value="TreeGrafter"/>
</dbReference>
<dbReference type="EMBL" id="ML977164">
    <property type="protein sequence ID" value="KAF1985056.1"/>
    <property type="molecule type" value="Genomic_DNA"/>
</dbReference>
<proteinExistence type="inferred from homology"/>
<feature type="region of interest" description="Disordered" evidence="2">
    <location>
        <begin position="277"/>
        <end position="324"/>
    </location>
</feature>
<dbReference type="PANTHER" id="PTHR45694">
    <property type="entry name" value="GLUTAREDOXIN 2"/>
    <property type="match status" value="1"/>
</dbReference>